<organism evidence="1 2">
    <name type="scientific">Triticum urartu</name>
    <name type="common">Red wild einkorn</name>
    <name type="synonym">Crithodium urartu</name>
    <dbReference type="NCBI Taxonomy" id="4572"/>
    <lineage>
        <taxon>Eukaryota</taxon>
        <taxon>Viridiplantae</taxon>
        <taxon>Streptophyta</taxon>
        <taxon>Embryophyta</taxon>
        <taxon>Tracheophyta</taxon>
        <taxon>Spermatophyta</taxon>
        <taxon>Magnoliopsida</taxon>
        <taxon>Liliopsida</taxon>
        <taxon>Poales</taxon>
        <taxon>Poaceae</taxon>
        <taxon>BOP clade</taxon>
        <taxon>Pooideae</taxon>
        <taxon>Triticodae</taxon>
        <taxon>Triticeae</taxon>
        <taxon>Triticinae</taxon>
        <taxon>Triticum</taxon>
    </lineage>
</organism>
<sequence length="184" mass="19896">NLSISTGTNCIRAFPSLTILQVQSCDKLSTLDGILTQEYLPAIEKIGVELCPELLSLPVERFVSFPCLKLLVINNCPSLNWQRGLVLPSYLQRLSLSNCGDISPYVPSCLLNLTSLVSLSICGCKGITSIPGDIWSSNLASLEELKITCCPDLVSIGGAEAVANIKKVQIFICPKLKKADQISR</sequence>
<dbReference type="AlphaFoldDB" id="A0A8R7TPM4"/>
<dbReference type="PANTHER" id="PTHR36766:SF55">
    <property type="entry name" value="OS11G0492900 PROTEIN"/>
    <property type="match status" value="1"/>
</dbReference>
<dbReference type="Proteomes" id="UP000015106">
    <property type="component" value="Chromosome 2"/>
</dbReference>
<evidence type="ECO:0000313" key="2">
    <source>
        <dbReference type="Proteomes" id="UP000015106"/>
    </source>
</evidence>
<dbReference type="Gramene" id="TuG1812G0200006322.01.T01">
    <property type="protein sequence ID" value="TuG1812G0200006322.01.T01.cds326305"/>
    <property type="gene ID" value="TuG1812G0200006322.01"/>
</dbReference>
<accession>A0A8R7TPM4</accession>
<evidence type="ECO:0008006" key="3">
    <source>
        <dbReference type="Google" id="ProtNLM"/>
    </source>
</evidence>
<dbReference type="EnsemblPlants" id="TuG1812G0200006322.01.T01">
    <property type="protein sequence ID" value="TuG1812G0200006322.01.T01.cds326305"/>
    <property type="gene ID" value="TuG1812G0200006322.01"/>
</dbReference>
<dbReference type="Gene3D" id="3.80.10.10">
    <property type="entry name" value="Ribonuclease Inhibitor"/>
    <property type="match status" value="2"/>
</dbReference>
<keyword evidence="2" id="KW-1185">Reference proteome</keyword>
<reference evidence="1" key="2">
    <citation type="submission" date="2018-03" db="EMBL/GenBank/DDBJ databases">
        <title>The Triticum urartu genome reveals the dynamic nature of wheat genome evolution.</title>
        <authorList>
            <person name="Ling H."/>
            <person name="Ma B."/>
            <person name="Shi X."/>
            <person name="Liu H."/>
            <person name="Dong L."/>
            <person name="Sun H."/>
            <person name="Cao Y."/>
            <person name="Gao Q."/>
            <person name="Zheng S."/>
            <person name="Li Y."/>
            <person name="Yu Y."/>
            <person name="Du H."/>
            <person name="Qi M."/>
            <person name="Li Y."/>
            <person name="Yu H."/>
            <person name="Cui Y."/>
            <person name="Wang N."/>
            <person name="Chen C."/>
            <person name="Wu H."/>
            <person name="Zhao Y."/>
            <person name="Zhang J."/>
            <person name="Li Y."/>
            <person name="Zhou W."/>
            <person name="Zhang B."/>
            <person name="Hu W."/>
            <person name="Eijk M."/>
            <person name="Tang J."/>
            <person name="Witsenboer H."/>
            <person name="Zhao S."/>
            <person name="Li Z."/>
            <person name="Zhang A."/>
            <person name="Wang D."/>
            <person name="Liang C."/>
        </authorList>
    </citation>
    <scope>NUCLEOTIDE SEQUENCE [LARGE SCALE GENOMIC DNA]</scope>
    <source>
        <strain evidence="1">cv. G1812</strain>
    </source>
</reference>
<evidence type="ECO:0000313" key="1">
    <source>
        <dbReference type="EnsemblPlants" id="TuG1812G0200006322.01.T01.cds326305"/>
    </source>
</evidence>
<protein>
    <recommendedName>
        <fullName evidence="3">Powdery mildew resistance protein</fullName>
    </recommendedName>
</protein>
<dbReference type="SUPFAM" id="SSF52058">
    <property type="entry name" value="L domain-like"/>
    <property type="match status" value="1"/>
</dbReference>
<dbReference type="InterPro" id="IPR032675">
    <property type="entry name" value="LRR_dom_sf"/>
</dbReference>
<name>A0A8R7TPM4_TRIUA</name>
<reference evidence="2" key="1">
    <citation type="journal article" date="2013" name="Nature">
        <title>Draft genome of the wheat A-genome progenitor Triticum urartu.</title>
        <authorList>
            <person name="Ling H.Q."/>
            <person name="Zhao S."/>
            <person name="Liu D."/>
            <person name="Wang J."/>
            <person name="Sun H."/>
            <person name="Zhang C."/>
            <person name="Fan H."/>
            <person name="Li D."/>
            <person name="Dong L."/>
            <person name="Tao Y."/>
            <person name="Gao C."/>
            <person name="Wu H."/>
            <person name="Li Y."/>
            <person name="Cui Y."/>
            <person name="Guo X."/>
            <person name="Zheng S."/>
            <person name="Wang B."/>
            <person name="Yu K."/>
            <person name="Liang Q."/>
            <person name="Yang W."/>
            <person name="Lou X."/>
            <person name="Chen J."/>
            <person name="Feng M."/>
            <person name="Jian J."/>
            <person name="Zhang X."/>
            <person name="Luo G."/>
            <person name="Jiang Y."/>
            <person name="Liu J."/>
            <person name="Wang Z."/>
            <person name="Sha Y."/>
            <person name="Zhang B."/>
            <person name="Wu H."/>
            <person name="Tang D."/>
            <person name="Shen Q."/>
            <person name="Xue P."/>
            <person name="Zou S."/>
            <person name="Wang X."/>
            <person name="Liu X."/>
            <person name="Wang F."/>
            <person name="Yang Y."/>
            <person name="An X."/>
            <person name="Dong Z."/>
            <person name="Zhang K."/>
            <person name="Zhang X."/>
            <person name="Luo M.C."/>
            <person name="Dvorak J."/>
            <person name="Tong Y."/>
            <person name="Wang J."/>
            <person name="Yang H."/>
            <person name="Li Z."/>
            <person name="Wang D."/>
            <person name="Zhang A."/>
            <person name="Wang J."/>
        </authorList>
    </citation>
    <scope>NUCLEOTIDE SEQUENCE</scope>
    <source>
        <strain evidence="2">cv. G1812</strain>
    </source>
</reference>
<reference evidence="1" key="3">
    <citation type="submission" date="2022-06" db="UniProtKB">
        <authorList>
            <consortium name="EnsemblPlants"/>
        </authorList>
    </citation>
    <scope>IDENTIFICATION</scope>
</reference>
<proteinExistence type="predicted"/>
<dbReference type="PANTHER" id="PTHR36766">
    <property type="entry name" value="PLANT BROAD-SPECTRUM MILDEW RESISTANCE PROTEIN RPW8"/>
    <property type="match status" value="1"/>
</dbReference>